<evidence type="ECO:0000313" key="5">
    <source>
        <dbReference type="Proteomes" id="UP001501353"/>
    </source>
</evidence>
<organism evidence="4 5">
    <name type="scientific">Actimicrobium antarcticum</name>
    <dbReference type="NCBI Taxonomy" id="1051899"/>
    <lineage>
        <taxon>Bacteria</taxon>
        <taxon>Pseudomonadati</taxon>
        <taxon>Pseudomonadota</taxon>
        <taxon>Betaproteobacteria</taxon>
        <taxon>Burkholderiales</taxon>
        <taxon>Oxalobacteraceae</taxon>
        <taxon>Actimicrobium</taxon>
    </lineage>
</organism>
<keyword evidence="2" id="KW-0812">Transmembrane</keyword>
<evidence type="ECO:0000259" key="3">
    <source>
        <dbReference type="Pfam" id="PF13400"/>
    </source>
</evidence>
<reference evidence="5" key="1">
    <citation type="journal article" date="2019" name="Int. J. Syst. Evol. Microbiol.">
        <title>The Global Catalogue of Microorganisms (GCM) 10K type strain sequencing project: providing services to taxonomists for standard genome sequencing and annotation.</title>
        <authorList>
            <consortium name="The Broad Institute Genomics Platform"/>
            <consortium name="The Broad Institute Genome Sequencing Center for Infectious Disease"/>
            <person name="Wu L."/>
            <person name="Ma J."/>
        </authorList>
    </citation>
    <scope>NUCLEOTIDE SEQUENCE [LARGE SCALE GENOMIC DNA]</scope>
    <source>
        <strain evidence="5">JCM 16673</strain>
    </source>
</reference>
<proteinExistence type="predicted"/>
<gene>
    <name evidence="4" type="ORF">GCM10022212_29760</name>
</gene>
<name>A0ABP7TQY7_9BURK</name>
<evidence type="ECO:0000313" key="4">
    <source>
        <dbReference type="EMBL" id="GAA4029608.1"/>
    </source>
</evidence>
<dbReference type="RefSeq" id="WP_344764329.1">
    <property type="nucleotide sequence ID" value="NZ_BAAAZE010000012.1"/>
</dbReference>
<sequence>MYRGSQHQRGQALIYGIFVLIGGLTALHFLFNTGQLSSEKTKLVNTADAVAYSAGVMQARALNFDAYNNRALVANEVLVAQMVSLSSWGQYVTTHSNKLLLVLPSCLNIDTAVVSAFVDFDLIYGSFCLLAANFAINVLSDAGAAVTNAAAGMIPLIEASKTAIRTAQTLLHAPVYFQAASLRVMQDVADRNYAGDGAVTVASLGPTSSGNPSSSLDLLNGFTRRYADADRTRFAEVARIAASSDSFVRQRNWTSNAVVPQFCLDSLRTNSVRRRGGTELIGLDEWKAEDTESFWAWRKSRGFLGFLSCDQRETPIGVGMQQAYPDGMDQDESGAWLGGSRSTNPAASGSATSTAWNGYTGLPSFYDLSDLTAADPVMKFSVRLTRNAASTRTSDGSSAITATPRLNNFSNNFANGVMTATASGEVFFERPLTDPGNVAGGNFNQYAEAVLGSVSRREIGSLFNPYWQVRLALAAP</sequence>
<dbReference type="Pfam" id="PF13400">
    <property type="entry name" value="Tad"/>
    <property type="match status" value="1"/>
</dbReference>
<feature type="domain" description="Putative Flp pilus-assembly TadG-like N-terminal" evidence="3">
    <location>
        <begin position="10"/>
        <end position="55"/>
    </location>
</feature>
<dbReference type="EMBL" id="BAAAZE010000012">
    <property type="protein sequence ID" value="GAA4029608.1"/>
    <property type="molecule type" value="Genomic_DNA"/>
</dbReference>
<protein>
    <recommendedName>
        <fullName evidence="3">Putative Flp pilus-assembly TadG-like N-terminal domain-containing protein</fullName>
    </recommendedName>
</protein>
<comment type="caution">
    <text evidence="4">The sequence shown here is derived from an EMBL/GenBank/DDBJ whole genome shotgun (WGS) entry which is preliminary data.</text>
</comment>
<keyword evidence="5" id="KW-1185">Reference proteome</keyword>
<dbReference type="Proteomes" id="UP001501353">
    <property type="component" value="Unassembled WGS sequence"/>
</dbReference>
<dbReference type="InterPro" id="IPR028087">
    <property type="entry name" value="Tad_N"/>
</dbReference>
<evidence type="ECO:0000256" key="2">
    <source>
        <dbReference type="SAM" id="Phobius"/>
    </source>
</evidence>
<accession>A0ABP7TQY7</accession>
<keyword evidence="2" id="KW-0472">Membrane</keyword>
<evidence type="ECO:0000256" key="1">
    <source>
        <dbReference type="SAM" id="MobiDB-lite"/>
    </source>
</evidence>
<feature type="region of interest" description="Disordered" evidence="1">
    <location>
        <begin position="329"/>
        <end position="352"/>
    </location>
</feature>
<feature type="compositionally biased region" description="Polar residues" evidence="1">
    <location>
        <begin position="340"/>
        <end position="352"/>
    </location>
</feature>
<feature type="transmembrane region" description="Helical" evidence="2">
    <location>
        <begin position="12"/>
        <end position="31"/>
    </location>
</feature>
<keyword evidence="2" id="KW-1133">Transmembrane helix</keyword>